<dbReference type="Proteomes" id="UP001497045">
    <property type="component" value="Unassembled WGS sequence"/>
</dbReference>
<evidence type="ECO:0000313" key="3">
    <source>
        <dbReference type="EMBL" id="MEL1249761.1"/>
    </source>
</evidence>
<dbReference type="SUPFAM" id="SSF52402">
    <property type="entry name" value="Adenine nucleotide alpha hydrolases-like"/>
    <property type="match status" value="2"/>
</dbReference>
<dbReference type="CDD" id="cd00293">
    <property type="entry name" value="USP-like"/>
    <property type="match status" value="1"/>
</dbReference>
<gene>
    <name evidence="3" type="ORF">AAEO60_03665</name>
</gene>
<keyword evidence="4" id="KW-1185">Reference proteome</keyword>
<dbReference type="PANTHER" id="PTHR46268">
    <property type="entry name" value="STRESS RESPONSE PROTEIN NHAX"/>
    <property type="match status" value="1"/>
</dbReference>
<dbReference type="PANTHER" id="PTHR46268:SF15">
    <property type="entry name" value="UNIVERSAL STRESS PROTEIN HP_0031"/>
    <property type="match status" value="1"/>
</dbReference>
<accession>A0ABU9IC52</accession>
<sequence length="271" mass="29295">MRSLLVHAAEDGTFEARLQVGLDLARRFDAHLTLLQTIAFDMVIPTDPFIAVGGELSTITKQRAEEFRKEITDRLANEDVRWDWQEESGYDGSSMLKHASLNDLSLVGARIGEGKGSTASPLAGVLAIHCRAPVLVVPGDWHGIDVDAPAMVCWNGSIQAARALRAAVPLLRCAEKVHLVSVGDKVTIDAHELPASAAAAYLDRHGVDCQPVELPRGSDSVEDVLRSAARSREAGMMVMGAYGQPRFYETLFGGTTRTILSQPSMPVLMAH</sequence>
<name>A0ABU9IC52_9SPHN</name>
<dbReference type="EMBL" id="JBBYHV010000001">
    <property type="protein sequence ID" value="MEL1249761.1"/>
    <property type="molecule type" value="Genomic_DNA"/>
</dbReference>
<reference evidence="3 4" key="1">
    <citation type="submission" date="2024-04" db="EMBL/GenBank/DDBJ databases">
        <title>Aurantiacibacter sp. DGU6 16S ribosomal RNA gene Genome sequencing and assembly.</title>
        <authorList>
            <person name="Park S."/>
        </authorList>
    </citation>
    <scope>NUCLEOTIDE SEQUENCE [LARGE SCALE GENOMIC DNA]</scope>
    <source>
        <strain evidence="3 4">DGU6</strain>
    </source>
</reference>
<dbReference type="RefSeq" id="WP_341672288.1">
    <property type="nucleotide sequence ID" value="NZ_JBBYHV010000001.1"/>
</dbReference>
<organism evidence="3 4">
    <name type="scientific">Aurantiacibacter gilvus</name>
    <dbReference type="NCBI Taxonomy" id="3139141"/>
    <lineage>
        <taxon>Bacteria</taxon>
        <taxon>Pseudomonadati</taxon>
        <taxon>Pseudomonadota</taxon>
        <taxon>Alphaproteobacteria</taxon>
        <taxon>Sphingomonadales</taxon>
        <taxon>Erythrobacteraceae</taxon>
        <taxon>Aurantiacibacter</taxon>
    </lineage>
</organism>
<evidence type="ECO:0000313" key="4">
    <source>
        <dbReference type="Proteomes" id="UP001497045"/>
    </source>
</evidence>
<dbReference type="Pfam" id="PF00582">
    <property type="entry name" value="Usp"/>
    <property type="match status" value="1"/>
</dbReference>
<evidence type="ECO:0000256" key="1">
    <source>
        <dbReference type="ARBA" id="ARBA00008791"/>
    </source>
</evidence>
<evidence type="ECO:0000259" key="2">
    <source>
        <dbReference type="Pfam" id="PF00582"/>
    </source>
</evidence>
<dbReference type="InterPro" id="IPR006016">
    <property type="entry name" value="UspA"/>
</dbReference>
<comment type="similarity">
    <text evidence="1">Belongs to the universal stress protein A family.</text>
</comment>
<comment type="caution">
    <text evidence="3">The sequence shown here is derived from an EMBL/GenBank/DDBJ whole genome shotgun (WGS) entry which is preliminary data.</text>
</comment>
<protein>
    <submittedName>
        <fullName evidence="3">Universal stress protein</fullName>
    </submittedName>
</protein>
<proteinExistence type="inferred from homology"/>
<feature type="domain" description="UspA" evidence="2">
    <location>
        <begin position="151"/>
        <end position="270"/>
    </location>
</feature>
<dbReference type="Gene3D" id="3.40.50.12370">
    <property type="match status" value="1"/>
</dbReference>